<dbReference type="STRING" id="1201294.BN140_3034"/>
<gene>
    <name evidence="2" type="ordered locus">BN140_3034</name>
</gene>
<reference evidence="3" key="1">
    <citation type="journal article" date="2012" name="J. Bacteriol.">
        <title>Complete genome sequence of the hydrogenotrophic, methanogenic archaeon Methanoculleus bourgensis strain MS2T, isolated from a sewage sludge digester.</title>
        <authorList>
            <person name="Maus I."/>
            <person name="Wibberg D."/>
            <person name="Stantscheff R."/>
            <person name="Eikmeyer F.G."/>
            <person name="Seffner A."/>
            <person name="Boelter J."/>
            <person name="Szczepanowski R."/>
            <person name="Blom J."/>
            <person name="Jaenicke S."/>
            <person name="Konig H."/>
            <person name="Puhler A."/>
            <person name="Schluter A."/>
        </authorList>
    </citation>
    <scope>NUCLEOTIDE SEQUENCE [LARGE SCALE GENOMIC DNA]</scope>
    <source>
        <strain evidence="3">ATCC 43281 / DSM 3045 / OCM 15 / MS2</strain>
    </source>
</reference>
<organism evidence="2 3">
    <name type="scientific">Methanoculleus bourgensis (strain ATCC 43281 / DSM 3045 / OCM 15 / MS2)</name>
    <name type="common">Methanogenium bourgense</name>
    <dbReference type="NCBI Taxonomy" id="1201294"/>
    <lineage>
        <taxon>Archaea</taxon>
        <taxon>Methanobacteriati</taxon>
        <taxon>Methanobacteriota</taxon>
        <taxon>Stenosarchaea group</taxon>
        <taxon>Methanomicrobia</taxon>
        <taxon>Methanomicrobiales</taxon>
        <taxon>Methanomicrobiaceae</taxon>
        <taxon>Methanoculleus</taxon>
    </lineage>
</organism>
<dbReference type="HOGENOM" id="CLU_1178119_0_0_2"/>
<name>W6PQH2_METBM</name>
<dbReference type="PATRIC" id="fig|1201294.9.peg.1519"/>
<evidence type="ECO:0000313" key="3">
    <source>
        <dbReference type="Proteomes" id="UP000009007"/>
    </source>
</evidence>
<sequence>MGPIRGRERRFQELPVDCFHLTFHIYCCLTRRARRMWGWYRQVFLTHRVPQNKAKCSTGHRFSIHSIEAITDRFSSVLATRESRRHTRASPRTCPLPGDGSFVGRASCGEGETPYALTFGMETREDTVQFRRRKLAALRSIVHLFGKRSWSLLEAIDESPTGSLREVIRPGQGLPLGTPGHCPRPPRGRGRRPEAGRGGGFAVSPPAGRGRAPSPVPTPQGDSHHGPLARDEPRE</sequence>
<dbReference type="Proteomes" id="UP000009007">
    <property type="component" value="Chromosome I"/>
</dbReference>
<protein>
    <submittedName>
        <fullName evidence="2">Uncharacterized protein</fullName>
    </submittedName>
</protein>
<dbReference type="AlphaFoldDB" id="W6PQH2"/>
<evidence type="ECO:0000313" key="2">
    <source>
        <dbReference type="EMBL" id="CDM26140.1"/>
    </source>
</evidence>
<feature type="region of interest" description="Disordered" evidence="1">
    <location>
        <begin position="169"/>
        <end position="235"/>
    </location>
</feature>
<dbReference type="KEGG" id="mbg:BN140_3034"/>
<evidence type="ECO:0000256" key="1">
    <source>
        <dbReference type="SAM" id="MobiDB-lite"/>
    </source>
</evidence>
<feature type="compositionally biased region" description="Basic and acidic residues" evidence="1">
    <location>
        <begin position="222"/>
        <end position="235"/>
    </location>
</feature>
<dbReference type="EMBL" id="HE964772">
    <property type="protein sequence ID" value="CDM26140.1"/>
    <property type="molecule type" value="Genomic_DNA"/>
</dbReference>
<keyword evidence="3" id="KW-1185">Reference proteome</keyword>
<proteinExistence type="predicted"/>
<accession>W6PQH2</accession>